<dbReference type="GO" id="GO:0005829">
    <property type="term" value="C:cytosol"/>
    <property type="evidence" value="ECO:0007669"/>
    <property type="project" value="TreeGrafter"/>
</dbReference>
<keyword evidence="4" id="KW-0324">Glycolysis</keyword>
<keyword evidence="4" id="KW-0312">Gluconeogenesis</keyword>
<evidence type="ECO:0000313" key="7">
    <source>
        <dbReference type="Proteomes" id="UP001358417"/>
    </source>
</evidence>
<dbReference type="GO" id="GO:0006094">
    <property type="term" value="P:gluconeogenesis"/>
    <property type="evidence" value="ECO:0007669"/>
    <property type="project" value="UniProtKB-KW"/>
</dbReference>
<feature type="compositionally biased region" description="Polar residues" evidence="5">
    <location>
        <begin position="76"/>
        <end position="85"/>
    </location>
</feature>
<keyword evidence="3 4" id="KW-0413">Isomerase</keyword>
<protein>
    <recommendedName>
        <fullName evidence="4">Triosephosphate isomerase</fullName>
        <ecNumber evidence="4">5.3.1.1</ecNumber>
    </recommendedName>
</protein>
<evidence type="ECO:0000256" key="2">
    <source>
        <dbReference type="ARBA" id="ARBA00011738"/>
    </source>
</evidence>
<evidence type="ECO:0000256" key="3">
    <source>
        <dbReference type="ARBA" id="ARBA00023235"/>
    </source>
</evidence>
<evidence type="ECO:0000256" key="5">
    <source>
        <dbReference type="SAM" id="MobiDB-lite"/>
    </source>
</evidence>
<evidence type="ECO:0000313" key="6">
    <source>
        <dbReference type="EMBL" id="KAK5047378.1"/>
    </source>
</evidence>
<dbReference type="GO" id="GO:0004807">
    <property type="term" value="F:triose-phosphate isomerase activity"/>
    <property type="evidence" value="ECO:0007669"/>
    <property type="project" value="UniProtKB-EC"/>
</dbReference>
<accession>A0AAV9N075</accession>
<comment type="caution">
    <text evidence="6">The sequence shown here is derived from an EMBL/GenBank/DDBJ whole genome shotgun (WGS) entry which is preliminary data.</text>
</comment>
<dbReference type="GO" id="GO:0046166">
    <property type="term" value="P:glyceraldehyde-3-phosphate biosynthetic process"/>
    <property type="evidence" value="ECO:0007669"/>
    <property type="project" value="TreeGrafter"/>
</dbReference>
<comment type="subunit">
    <text evidence="2">Homodimer.</text>
</comment>
<dbReference type="Pfam" id="PF00121">
    <property type="entry name" value="TIM"/>
    <property type="match status" value="1"/>
</dbReference>
<evidence type="ECO:0000256" key="1">
    <source>
        <dbReference type="ARBA" id="ARBA00007422"/>
    </source>
</evidence>
<comment type="catalytic activity">
    <reaction evidence="4">
        <text>D-glyceraldehyde 3-phosphate = dihydroxyacetone phosphate</text>
        <dbReference type="Rhea" id="RHEA:18585"/>
        <dbReference type="ChEBI" id="CHEBI:57642"/>
        <dbReference type="ChEBI" id="CHEBI:59776"/>
        <dbReference type="EC" id="5.3.1.1"/>
    </reaction>
</comment>
<dbReference type="EMBL" id="JAVRRD010000026">
    <property type="protein sequence ID" value="KAK5047378.1"/>
    <property type="molecule type" value="Genomic_DNA"/>
</dbReference>
<dbReference type="AlphaFoldDB" id="A0AAV9N075"/>
<comment type="similarity">
    <text evidence="1 4">Belongs to the triosephosphate isomerase family.</text>
</comment>
<dbReference type="InterPro" id="IPR013785">
    <property type="entry name" value="Aldolase_TIM"/>
</dbReference>
<dbReference type="PANTHER" id="PTHR21139:SF2">
    <property type="entry name" value="TRIOSEPHOSPHATE ISOMERASE"/>
    <property type="match status" value="1"/>
</dbReference>
<dbReference type="CDD" id="cd00311">
    <property type="entry name" value="TIM"/>
    <property type="match status" value="1"/>
</dbReference>
<comment type="pathway">
    <text evidence="4">Carbohydrate biosynthesis; gluconeogenesis.</text>
</comment>
<dbReference type="InterPro" id="IPR000652">
    <property type="entry name" value="Triosephosphate_isomerase"/>
</dbReference>
<dbReference type="PANTHER" id="PTHR21139">
    <property type="entry name" value="TRIOSEPHOSPHATE ISOMERASE"/>
    <property type="match status" value="1"/>
</dbReference>
<proteinExistence type="inferred from homology"/>
<dbReference type="SUPFAM" id="SSF51351">
    <property type="entry name" value="Triosephosphate isomerase (TIM)"/>
    <property type="match status" value="1"/>
</dbReference>
<dbReference type="PROSITE" id="PS51440">
    <property type="entry name" value="TIM_2"/>
    <property type="match status" value="1"/>
</dbReference>
<organism evidence="6 7">
    <name type="scientific">Exophiala bonariae</name>
    <dbReference type="NCBI Taxonomy" id="1690606"/>
    <lineage>
        <taxon>Eukaryota</taxon>
        <taxon>Fungi</taxon>
        <taxon>Dikarya</taxon>
        <taxon>Ascomycota</taxon>
        <taxon>Pezizomycotina</taxon>
        <taxon>Eurotiomycetes</taxon>
        <taxon>Chaetothyriomycetidae</taxon>
        <taxon>Chaetothyriales</taxon>
        <taxon>Herpotrichiellaceae</taxon>
        <taxon>Exophiala</taxon>
    </lineage>
</organism>
<name>A0AAV9N075_9EURO</name>
<reference evidence="6 7" key="1">
    <citation type="submission" date="2023-08" db="EMBL/GenBank/DDBJ databases">
        <title>Black Yeasts Isolated from many extreme environments.</title>
        <authorList>
            <person name="Coleine C."/>
            <person name="Stajich J.E."/>
            <person name="Selbmann L."/>
        </authorList>
    </citation>
    <scope>NUCLEOTIDE SEQUENCE [LARGE SCALE GENOMIC DNA]</scope>
    <source>
        <strain evidence="6 7">CCFEE 5792</strain>
    </source>
</reference>
<dbReference type="GeneID" id="89975070"/>
<sequence length="317" mass="33138">MSKSQSSAPRLPSKLILTSTKAYFTPSRTVEYLTSILDPATGILPLLESHRSELLFVLIPDFLTIYPCSQILSSRYPSASTSPPQDTNSDSDTNVDSTAWPLALGAQNAFQTPSSTPYGAYTGEITPAAIKSLGCAVVELNHAERRRLLGESDETAALKTGAVTRAGLVPLVCIGELARPDLDGPLSAAVGVAVRELTPQIECVLGAVEGDAQVVIFAYEPVWAIGAAEPAGVEYVGPVVQAIREMAREVGLRSGKGGVEVKVVYGGSAGPGLWSGRANGGNGLGKYVDGLFLGRFAHKVDGVRGVVEEVVESLKGA</sequence>
<dbReference type="GO" id="GO:0006096">
    <property type="term" value="P:glycolytic process"/>
    <property type="evidence" value="ECO:0007669"/>
    <property type="project" value="UniProtKB-KW"/>
</dbReference>
<evidence type="ECO:0000256" key="4">
    <source>
        <dbReference type="RuleBase" id="RU363013"/>
    </source>
</evidence>
<feature type="region of interest" description="Disordered" evidence="5">
    <location>
        <begin position="76"/>
        <end position="97"/>
    </location>
</feature>
<dbReference type="InterPro" id="IPR035990">
    <property type="entry name" value="TIM_sf"/>
</dbReference>
<feature type="compositionally biased region" description="Low complexity" evidence="5">
    <location>
        <begin position="86"/>
        <end position="97"/>
    </location>
</feature>
<dbReference type="Proteomes" id="UP001358417">
    <property type="component" value="Unassembled WGS sequence"/>
</dbReference>
<keyword evidence="7" id="KW-1185">Reference proteome</keyword>
<comment type="pathway">
    <text evidence="4">Carbohydrate degradation; glycolysis; D-glyceraldehyde 3-phosphate from glycerone phosphate: step 1/1.</text>
</comment>
<dbReference type="Gene3D" id="3.20.20.70">
    <property type="entry name" value="Aldolase class I"/>
    <property type="match status" value="1"/>
</dbReference>
<dbReference type="EC" id="5.3.1.1" evidence="4"/>
<gene>
    <name evidence="6" type="ORF">LTR84_006901</name>
</gene>
<dbReference type="RefSeq" id="XP_064702940.1">
    <property type="nucleotide sequence ID" value="XM_064850458.1"/>
</dbReference>
<dbReference type="GO" id="GO:0019563">
    <property type="term" value="P:glycerol catabolic process"/>
    <property type="evidence" value="ECO:0007669"/>
    <property type="project" value="TreeGrafter"/>
</dbReference>